<dbReference type="PANTHER" id="PTHR48081:SF30">
    <property type="entry name" value="ACETYL-HYDROLASE LIPR-RELATED"/>
    <property type="match status" value="1"/>
</dbReference>
<gene>
    <name evidence="4" type="ORF">MACH21_19890</name>
</gene>
<dbReference type="InterPro" id="IPR029058">
    <property type="entry name" value="AB_hydrolase_fold"/>
</dbReference>
<evidence type="ECO:0000313" key="5">
    <source>
        <dbReference type="Proteomes" id="UP001337723"/>
    </source>
</evidence>
<protein>
    <submittedName>
        <fullName evidence="4">Esterase</fullName>
    </submittedName>
</protein>
<dbReference type="RefSeq" id="WP_338271638.1">
    <property type="nucleotide sequence ID" value="NZ_AP027266.1"/>
</dbReference>
<dbReference type="KEGG" id="rmai:MACH21_19890"/>
<dbReference type="GO" id="GO:0004806">
    <property type="term" value="F:triacylglycerol lipase activity"/>
    <property type="evidence" value="ECO:0007669"/>
    <property type="project" value="TreeGrafter"/>
</dbReference>
<proteinExistence type="inferred from homology"/>
<dbReference type="PANTHER" id="PTHR48081">
    <property type="entry name" value="AB HYDROLASE SUPERFAMILY PROTEIN C4A8.06C"/>
    <property type="match status" value="1"/>
</dbReference>
<evidence type="ECO:0000313" key="4">
    <source>
        <dbReference type="EMBL" id="BDW85812.1"/>
    </source>
</evidence>
<dbReference type="SUPFAM" id="SSF53474">
    <property type="entry name" value="alpha/beta-Hydrolases"/>
    <property type="match status" value="1"/>
</dbReference>
<evidence type="ECO:0000256" key="2">
    <source>
        <dbReference type="ARBA" id="ARBA00022801"/>
    </source>
</evidence>
<dbReference type="Pfam" id="PF07859">
    <property type="entry name" value="Abhydrolase_3"/>
    <property type="match status" value="1"/>
</dbReference>
<dbReference type="InterPro" id="IPR013094">
    <property type="entry name" value="AB_hydrolase_3"/>
</dbReference>
<evidence type="ECO:0000256" key="1">
    <source>
        <dbReference type="ARBA" id="ARBA00010515"/>
    </source>
</evidence>
<accession>A0AA48KIH1</accession>
<name>A0AA48KIH1_9RHOB</name>
<keyword evidence="5" id="KW-1185">Reference proteome</keyword>
<dbReference type="InterPro" id="IPR002168">
    <property type="entry name" value="Lipase_GDXG_HIS_AS"/>
</dbReference>
<dbReference type="InterPro" id="IPR050300">
    <property type="entry name" value="GDXG_lipolytic_enzyme"/>
</dbReference>
<feature type="domain" description="Alpha/beta hydrolase fold-3" evidence="3">
    <location>
        <begin position="74"/>
        <end position="269"/>
    </location>
</feature>
<keyword evidence="2" id="KW-0378">Hydrolase</keyword>
<comment type="similarity">
    <text evidence="1">Belongs to the 'GDXG' lipolytic enzyme family.</text>
</comment>
<reference evidence="4 5" key="1">
    <citation type="submission" date="2023-01" db="EMBL/GenBank/DDBJ databases">
        <title>Complete genome sequence of Roseicyclus marinus strain Dej080120_10.</title>
        <authorList>
            <person name="Ueki S."/>
            <person name="Maruyama F."/>
        </authorList>
    </citation>
    <scope>NUCLEOTIDE SEQUENCE [LARGE SCALE GENOMIC DNA]</scope>
    <source>
        <strain evidence="4 5">Dej080120_10</strain>
    </source>
</reference>
<dbReference type="Proteomes" id="UP001337723">
    <property type="component" value="Chromosome"/>
</dbReference>
<dbReference type="Gene3D" id="3.40.50.1820">
    <property type="entry name" value="alpha/beta hydrolase"/>
    <property type="match status" value="1"/>
</dbReference>
<evidence type="ECO:0000259" key="3">
    <source>
        <dbReference type="Pfam" id="PF07859"/>
    </source>
</evidence>
<dbReference type="AlphaFoldDB" id="A0AA48KIH1"/>
<sequence length="295" mass="31115">MTDLTALDRFWRFTARWLDRPVLTALPSQRLLRGLFALSARMGSALPPGATLARDTRGWLWITPQGVAPDAPLLMYLHGGGFTIGSPRTHAALAAHLAAHARLRVVLPRYRLAPEHPAPAARQDAIAAYQRLVEAGTPPAALAGDSAGGNLALLLAQHARDTGLPLPRAMALIAPAADLGGDIAARFAAAPGEILIPPAWARRIRRAYLPGVDPTDPTISPLSGDLSGLPPTLLHAGAEEALADEAHRLAAAMDDAQLSLWPGLPHVWHLHAGRAPAADRALADLGAFLAARIRP</sequence>
<organism evidence="4 5">
    <name type="scientific">Roseicyclus marinus</name>
    <dbReference type="NCBI Taxonomy" id="2161673"/>
    <lineage>
        <taxon>Bacteria</taxon>
        <taxon>Pseudomonadati</taxon>
        <taxon>Pseudomonadota</taxon>
        <taxon>Alphaproteobacteria</taxon>
        <taxon>Rhodobacterales</taxon>
        <taxon>Roseobacteraceae</taxon>
        <taxon>Roseicyclus</taxon>
    </lineage>
</organism>
<dbReference type="PROSITE" id="PS01173">
    <property type="entry name" value="LIPASE_GDXG_HIS"/>
    <property type="match status" value="1"/>
</dbReference>
<dbReference type="EMBL" id="AP027266">
    <property type="protein sequence ID" value="BDW85812.1"/>
    <property type="molecule type" value="Genomic_DNA"/>
</dbReference>